<feature type="region of interest" description="Disordered" evidence="7">
    <location>
        <begin position="138"/>
        <end position="174"/>
    </location>
</feature>
<dbReference type="GO" id="GO:0005829">
    <property type="term" value="C:cytosol"/>
    <property type="evidence" value="ECO:0007669"/>
    <property type="project" value="TreeGrafter"/>
</dbReference>
<dbReference type="Pfam" id="PF06825">
    <property type="entry name" value="HSBP1"/>
    <property type="match status" value="1"/>
</dbReference>
<evidence type="ECO:0000313" key="10">
    <source>
        <dbReference type="Proteomes" id="UP000618051"/>
    </source>
</evidence>
<gene>
    <name evidence="9" type="ORF">IHE44_0002456</name>
    <name evidence="8" type="ORF">IHE44_000701</name>
</gene>
<dbReference type="EMBL" id="JADDUC010000105">
    <property type="protein sequence ID" value="KAG0118668.1"/>
    <property type="molecule type" value="Genomic_DNA"/>
</dbReference>
<keyword evidence="10" id="KW-1185">Reference proteome</keyword>
<keyword evidence="3" id="KW-0539">Nucleus</keyword>
<dbReference type="Proteomes" id="UP000618051">
    <property type="component" value="Unassembled WGS sequence"/>
</dbReference>
<comment type="similarity">
    <text evidence="2">Belongs to the HSBP1 family.</text>
</comment>
<dbReference type="AlphaFoldDB" id="A0A835TV18"/>
<dbReference type="OrthoDB" id="4159489at2759"/>
<reference evidence="8" key="1">
    <citation type="submission" date="2020-10" db="EMBL/GenBank/DDBJ databases">
        <title>Feather gene expression reveals the developmental basis of iridescence in African starlings.</title>
        <authorList>
            <person name="Rubenstein D.R."/>
        </authorList>
    </citation>
    <scope>NUCLEOTIDE SEQUENCE</scope>
    <source>
        <strain evidence="8">SS15</strain>
        <tissue evidence="8">Liver</tissue>
    </source>
</reference>
<dbReference type="GO" id="GO:0070370">
    <property type="term" value="P:cellular heat acclimation"/>
    <property type="evidence" value="ECO:0007669"/>
    <property type="project" value="TreeGrafter"/>
</dbReference>
<dbReference type="Gene3D" id="1.20.5.430">
    <property type="match status" value="1"/>
</dbReference>
<evidence type="ECO:0000256" key="5">
    <source>
        <dbReference type="ARBA" id="ARBA00038772"/>
    </source>
</evidence>
<proteinExistence type="inferred from homology"/>
<keyword evidence="8" id="KW-0346">Stress response</keyword>
<feature type="region of interest" description="Disordered" evidence="7">
    <location>
        <begin position="30"/>
        <end position="54"/>
    </location>
</feature>
<evidence type="ECO:0000313" key="9">
    <source>
        <dbReference type="EMBL" id="KAI1235575.1"/>
    </source>
</evidence>
<comment type="caution">
    <text evidence="8">The sequence shown here is derived from an EMBL/GenBank/DDBJ whole genome shotgun (WGS) entry which is preliminary data.</text>
</comment>
<evidence type="ECO:0000256" key="6">
    <source>
        <dbReference type="ARBA" id="ARBA00039223"/>
    </source>
</evidence>
<reference evidence="9" key="3">
    <citation type="submission" date="2022-01" db="EMBL/GenBank/DDBJ databases">
        <authorList>
            <person name="Rubenstein D.R."/>
        </authorList>
    </citation>
    <scope>NUCLEOTIDE SEQUENCE</scope>
    <source>
        <strain evidence="9">SS15</strain>
        <tissue evidence="9">Liver</tissue>
    </source>
</reference>
<evidence type="ECO:0000256" key="2">
    <source>
        <dbReference type="ARBA" id="ARBA00006349"/>
    </source>
</evidence>
<evidence type="ECO:0000256" key="7">
    <source>
        <dbReference type="SAM" id="MobiDB-lite"/>
    </source>
</evidence>
<reference evidence="9 10" key="2">
    <citation type="journal article" date="2021" name="J. Hered.">
        <title>Feather Gene Expression Elucidates the Developmental Basis of Plumage Iridescence in African Starlings.</title>
        <authorList>
            <person name="Rubenstein D.R."/>
            <person name="Corvelo A."/>
            <person name="MacManes M.D."/>
            <person name="Maia R."/>
            <person name="Narzisi G."/>
            <person name="Rousaki A."/>
            <person name="Vandenabeele P."/>
            <person name="Shawkey M.D."/>
            <person name="Solomon J."/>
        </authorList>
    </citation>
    <scope>NUCLEOTIDE SEQUENCE [LARGE SCALE GENOMIC DNA]</scope>
    <source>
        <strain evidence="9">SS15</strain>
    </source>
</reference>
<dbReference type="GO" id="GO:0005634">
    <property type="term" value="C:nucleus"/>
    <property type="evidence" value="ECO:0007669"/>
    <property type="project" value="UniProtKB-SubCell"/>
</dbReference>
<accession>A0A835TV18</accession>
<dbReference type="InterPro" id="IPR009643">
    <property type="entry name" value="HS1-bd"/>
</dbReference>
<organism evidence="8">
    <name type="scientific">Lamprotornis superbus</name>
    <dbReference type="NCBI Taxonomy" id="245042"/>
    <lineage>
        <taxon>Eukaryota</taxon>
        <taxon>Metazoa</taxon>
        <taxon>Chordata</taxon>
        <taxon>Craniata</taxon>
        <taxon>Vertebrata</taxon>
        <taxon>Euteleostomi</taxon>
        <taxon>Archelosauria</taxon>
        <taxon>Archosauria</taxon>
        <taxon>Dinosauria</taxon>
        <taxon>Saurischia</taxon>
        <taxon>Theropoda</taxon>
        <taxon>Coelurosauria</taxon>
        <taxon>Aves</taxon>
        <taxon>Neognathae</taxon>
        <taxon>Neoaves</taxon>
        <taxon>Telluraves</taxon>
        <taxon>Australaves</taxon>
        <taxon>Passeriformes</taxon>
        <taxon>Sturnidae</taxon>
        <taxon>Lamprotornis</taxon>
    </lineage>
</organism>
<evidence type="ECO:0000256" key="3">
    <source>
        <dbReference type="ARBA" id="ARBA00023242"/>
    </source>
</evidence>
<dbReference type="PANTHER" id="PTHR19424:SF0">
    <property type="entry name" value="HEAT SHOCK FACTOR BINDING PROTEIN 1"/>
    <property type="match status" value="1"/>
</dbReference>
<dbReference type="GO" id="GO:0003714">
    <property type="term" value="F:transcription corepressor activity"/>
    <property type="evidence" value="ECO:0007669"/>
    <property type="project" value="InterPro"/>
</dbReference>
<dbReference type="EMBL" id="JADDUC020000012">
    <property type="protein sequence ID" value="KAI1235575.1"/>
    <property type="molecule type" value="Genomic_DNA"/>
</dbReference>
<dbReference type="FunFam" id="1.20.5.430:FF:000002">
    <property type="entry name" value="Heat shock factor-binding protein 1"/>
    <property type="match status" value="1"/>
</dbReference>
<protein>
    <recommendedName>
        <fullName evidence="6">Heat shock factor-binding protein 1</fullName>
    </recommendedName>
</protein>
<evidence type="ECO:0000256" key="1">
    <source>
        <dbReference type="ARBA" id="ARBA00004123"/>
    </source>
</evidence>
<comment type="function">
    <text evidence="4">Negative regulator of the heat shock response. Negatively affects HSF1 DNA-binding activity. May have a role in the suppression of the activation of the stress response during the aging process.</text>
</comment>
<evidence type="ECO:0000256" key="4">
    <source>
        <dbReference type="ARBA" id="ARBA00037689"/>
    </source>
</evidence>
<sequence>MAETDPKSVQDLTAVVQTLLQQMQDKFQTMSDQIIGRSGRGGARGREQDPGLQQGLKLSIWSGESVQASRAWKEKPYRINAGEILEPKKMRSSGITHGYSSFSKPQKCFTARTLQGLCVVSLLAGEERRGEDMLGKIHYSRMGCDPDSQKDKSSGQEKPNATLAAPESSLIYTT</sequence>
<dbReference type="PANTHER" id="PTHR19424">
    <property type="entry name" value="HEAT SHOCK FACTOR BINDING PROTEIN 1"/>
    <property type="match status" value="1"/>
</dbReference>
<name>A0A835TV18_9PASS</name>
<comment type="subunit">
    <text evidence="5">Homohexamer. Associates with heptad repeats of HSF1 trimers and probably also HSF1 monomers, and with HSP70. Association with HSF1 trimers and HSP70 coincides with attenuation of heat shock response and the conversion of HSF1 trimer to monomer.</text>
</comment>
<feature type="non-terminal residue" evidence="8">
    <location>
        <position position="1"/>
    </location>
</feature>
<evidence type="ECO:0000313" key="8">
    <source>
        <dbReference type="EMBL" id="KAG0118668.1"/>
    </source>
</evidence>
<comment type="subcellular location">
    <subcellularLocation>
        <location evidence="1">Nucleus</location>
    </subcellularLocation>
</comment>